<reference evidence="1" key="1">
    <citation type="journal article" date="2014" name="Front. Microbiol.">
        <title>High frequency of phylogenetically diverse reductive dehalogenase-homologous genes in deep subseafloor sedimentary metagenomes.</title>
        <authorList>
            <person name="Kawai M."/>
            <person name="Futagami T."/>
            <person name="Toyoda A."/>
            <person name="Takaki Y."/>
            <person name="Nishi S."/>
            <person name="Hori S."/>
            <person name="Arai W."/>
            <person name="Tsubouchi T."/>
            <person name="Morono Y."/>
            <person name="Uchiyama I."/>
            <person name="Ito T."/>
            <person name="Fujiyama A."/>
            <person name="Inagaki F."/>
            <person name="Takami H."/>
        </authorList>
    </citation>
    <scope>NUCLEOTIDE SEQUENCE</scope>
    <source>
        <strain evidence="1">Expedition CK06-06</strain>
    </source>
</reference>
<proteinExistence type="predicted"/>
<dbReference type="AlphaFoldDB" id="X1FE03"/>
<protein>
    <submittedName>
        <fullName evidence="1">Uncharacterized protein</fullName>
    </submittedName>
</protein>
<feature type="non-terminal residue" evidence="1">
    <location>
        <position position="86"/>
    </location>
</feature>
<comment type="caution">
    <text evidence="1">The sequence shown here is derived from an EMBL/GenBank/DDBJ whole genome shotgun (WGS) entry which is preliminary data.</text>
</comment>
<gene>
    <name evidence="1" type="ORF">S01H4_66094</name>
</gene>
<sequence>EGIVRDESPFIGIVTNAMLDDKEGNYVILMTQLCDYLVQNLNAQVVLMCHTFRKTEDGRLVAKKIYEKVSNKNKVNLIKKEYTANE</sequence>
<organism evidence="1">
    <name type="scientific">marine sediment metagenome</name>
    <dbReference type="NCBI Taxonomy" id="412755"/>
    <lineage>
        <taxon>unclassified sequences</taxon>
        <taxon>metagenomes</taxon>
        <taxon>ecological metagenomes</taxon>
    </lineage>
</organism>
<evidence type="ECO:0000313" key="1">
    <source>
        <dbReference type="EMBL" id="GAH30770.1"/>
    </source>
</evidence>
<name>X1FE03_9ZZZZ</name>
<feature type="non-terminal residue" evidence="1">
    <location>
        <position position="1"/>
    </location>
</feature>
<dbReference type="EMBL" id="BART01040743">
    <property type="protein sequence ID" value="GAH30770.1"/>
    <property type="molecule type" value="Genomic_DNA"/>
</dbReference>
<accession>X1FE03</accession>